<sequence>MSESDKQKYDLLTSPYTSSSTYDFKQDVEPDKRPFIHKWLDQYDWLAYSKVLKGALCKYCVVFPPAVTHGSALGAFITKPFKKYRDFHTRENNHSSSAWHKDSAVRAKNFIDIFSDKKLDILSLIDDGKKKNIKENRKKILPIIKTIVFCGTHDMPLRESSKNSGNFTDLLKFRIDAGDKILENHLFNAAGNSKYTSHRIQNEIISLAGQVIIKNIVEEANSSKYFSVLADETADISGHEQLSIGIRYVYDENENFTLKEEFLGFVKLDKLNADSIASSILEFLEKSGLNMDKLVAQDYDGCSTMAGEIHGVQKIIHDKYKKAFYFHCASHKLNLVINDISKITEIHNTIGTVKDVIVFFRESTLRRNLIPNIPSLCETRWSAKYKSLRSFAENFNTIFKTLFDIKSGEILMNSSTTKRAAQLWAAMNSFTFVICLTVASKYSNILEPVANTLQGKVVSQSLVSRPASFHTIDGSATDDDSYLGYSVAVGNFTGEAQEGIAAGMPRGGGLLGKILLYTWNLTNFMNITGRQMGSYFGYAVAAADVDGDYYDDLIIGAPLFTEPNNEGKYEVGKVYVVYQRSEKGRFKKLDELDGVNSKSRFGLSLTSLGDINLDGYTGQSEQEKININLRELIFSDFAVGAPYDGKHGKGAVYIFHGSRKGVQQKYTQVIYAEEVAMPPPSTFGFSLAGGLDLDQNAYPDTVVGSYLSDMAFFLRSKPVVKVTGYAQFQTLDKEIALEDKHCFIRGQDERVPVACTVIDTCLNYTGVGVPKEISLQLHFTLDTQKKKDIRMFFLEGETPLSNTWDGTWRLSKDSQSRCNKRTVYIKNDIRDKLTPLDVEVTYSMDTQHYYTDLPPVLDLTSKSLKKDSISVRKNCGADNICVPDLALEVKPNVERYLLASNEVLYFDITVSNNNEDSFETTFSVQIPEDVNFTKVEDSGDVKITCREISSNYTIVCDIGNPLPAQKIVNFKMFFKPHYKEGMKRFYTFNMQVDSANPEDPSTSENNKRKIELPIWVNSRLELKGASRPSEVHYNWTFYAEKEQVKHEREIGPQVIHLYTVTNNGPSAINEAEVLIFWPYATTSGDDLMYLLEPPHTLGNVRCEGADFNYQGYFVERRNKTIWETFDIDVSKEVTSVTSVVTKTQGGVVIEENEKKFSASSEDSHLSSSSSNESNDKFEKATGDASEILKEREEQRGHEAGATIGSHSTLLTSGQGSKVTKTETFTNSSKGPGGAVYTYTKNTTITVGPHGEVIRNETSYYGNQQNLRRSNAHPTAEQQVRDHTSSSRGSVRLSTDEVYEPPYSSVEYEVAEPGEGYERTVSSHNEYDNRDGHYTQHRGGAGRGSYQQGTRHYEGSQYHSSQNRGQNFDGQGGHAQYSGHYQGSNQNLGEQNGLDHTAHSYTYNKSYGTHSGQPTINAATFGQGGKVEFLDLGVIGNNDQSLLNERRDTQLTGHDNQHGRYDPDLGRIVYDRPQHQSGYNSRTFSEGTSGKLYIK</sequence>
<gene>
    <name evidence="1" type="ORF">MML48_5g00011082</name>
</gene>
<keyword evidence="2" id="KW-1185">Reference proteome</keyword>
<accession>A0ACB9T4M7</accession>
<evidence type="ECO:0000313" key="2">
    <source>
        <dbReference type="Proteomes" id="UP001056778"/>
    </source>
</evidence>
<proteinExistence type="predicted"/>
<name>A0ACB9T4M7_HOLOL</name>
<protein>
    <submittedName>
        <fullName evidence="1">Integrin alpha</fullName>
    </submittedName>
</protein>
<dbReference type="Proteomes" id="UP001056778">
    <property type="component" value="Chromosome 5"/>
</dbReference>
<keyword evidence="1" id="KW-0401">Integrin</keyword>
<comment type="caution">
    <text evidence="1">The sequence shown here is derived from an EMBL/GenBank/DDBJ whole genome shotgun (WGS) entry which is preliminary data.</text>
</comment>
<organism evidence="1 2">
    <name type="scientific">Holotrichia oblita</name>
    <name type="common">Chafer beetle</name>
    <dbReference type="NCBI Taxonomy" id="644536"/>
    <lineage>
        <taxon>Eukaryota</taxon>
        <taxon>Metazoa</taxon>
        <taxon>Ecdysozoa</taxon>
        <taxon>Arthropoda</taxon>
        <taxon>Hexapoda</taxon>
        <taxon>Insecta</taxon>
        <taxon>Pterygota</taxon>
        <taxon>Neoptera</taxon>
        <taxon>Endopterygota</taxon>
        <taxon>Coleoptera</taxon>
        <taxon>Polyphaga</taxon>
        <taxon>Scarabaeiformia</taxon>
        <taxon>Scarabaeidae</taxon>
        <taxon>Melolonthinae</taxon>
        <taxon>Holotrichia</taxon>
    </lineage>
</organism>
<reference evidence="1" key="1">
    <citation type="submission" date="2022-04" db="EMBL/GenBank/DDBJ databases">
        <title>Chromosome-scale genome assembly of Holotrichia oblita Faldermann.</title>
        <authorList>
            <person name="Rongchong L."/>
        </authorList>
    </citation>
    <scope>NUCLEOTIDE SEQUENCE</scope>
    <source>
        <strain evidence="1">81SQS9</strain>
    </source>
</reference>
<dbReference type="EMBL" id="CM043019">
    <property type="protein sequence ID" value="KAI4461758.1"/>
    <property type="molecule type" value="Genomic_DNA"/>
</dbReference>
<evidence type="ECO:0000313" key="1">
    <source>
        <dbReference type="EMBL" id="KAI4461758.1"/>
    </source>
</evidence>